<gene>
    <name evidence="2" type="ORF">HHK36_005889</name>
</gene>
<proteinExistence type="predicted"/>
<dbReference type="EMBL" id="JABCRI010000003">
    <property type="protein sequence ID" value="KAF8409810.1"/>
    <property type="molecule type" value="Genomic_DNA"/>
</dbReference>
<evidence type="ECO:0000313" key="2">
    <source>
        <dbReference type="EMBL" id="KAF8409810.1"/>
    </source>
</evidence>
<dbReference type="InterPro" id="IPR035309">
    <property type="entry name" value="PSME4"/>
</dbReference>
<reference evidence="2 3" key="1">
    <citation type="submission" date="2020-04" db="EMBL/GenBank/DDBJ databases">
        <title>Plant Genome Project.</title>
        <authorList>
            <person name="Zhang R.-G."/>
        </authorList>
    </citation>
    <scope>NUCLEOTIDE SEQUENCE [LARGE SCALE GENOMIC DNA]</scope>
    <source>
        <strain evidence="2">YNK0</strain>
        <tissue evidence="2">Leaf</tissue>
    </source>
</reference>
<dbReference type="GO" id="GO:0005634">
    <property type="term" value="C:nucleus"/>
    <property type="evidence" value="ECO:0007669"/>
    <property type="project" value="TreeGrafter"/>
</dbReference>
<name>A0A834ZQA1_TETSI</name>
<dbReference type="GO" id="GO:0010499">
    <property type="term" value="P:proteasomal ubiquitin-independent protein catabolic process"/>
    <property type="evidence" value="ECO:0007669"/>
    <property type="project" value="TreeGrafter"/>
</dbReference>
<evidence type="ECO:0000259" key="1">
    <source>
        <dbReference type="Pfam" id="PF16507"/>
    </source>
</evidence>
<dbReference type="Pfam" id="PF16507">
    <property type="entry name" value="HEAT_PSME4_mid"/>
    <property type="match status" value="2"/>
</dbReference>
<accession>A0A834ZQA1</accession>
<sequence>MGLKMEIKKELTTVRLISLEEAYQLALKIEAQLRHSTLKHTGVIVGGFSTSQNTSSVPLSNVSTSNSPLINKFSSSKLFGGDVGYAVPCHLFKRICRTLLENPWHNSSFEGSGFIRLFLPTNLDNQDFFSCDWIKQCIDQWDLIPNCQFWDCQWAAVIARCIKNFNFIDWECFLPVLFTRYLNMFEVPVANGNGSYPFNVAVSRNTRFLFSNKVVTPAKAIAKSIVYLLKPGSSAQEYFEKLVNLLEQYYHPSNGGRWTYSLERFLRYLVITFQKRLQREQQNMDDNRQAELYLGRSERTSFVKVVLKLIDRGQYSKNESLAETVAAATAILSYVEPSLVLPFIASRFHMALETMTATHQLKTAVTSVAFAGRSLFLTSFSASSRADDLGGADVFIDLLMISLSNTLLGLDANDPPKTLATMQLIGSIFSNMATLDENEDGSSFMPAISFSEWLDEFLCRLFSLLLHLEPSSVLNEGLHSSATSGTFLVEDGPYYFCMLEILLGKLSKPLYNQALKKISKFVNSNILPGAIAEVGLLCCACVHSNPEEAAVHLIEPILMSIISSLKGTPVTGFGGRGMPDASISTKANPSLSPALETAVDYQLKILSVAISYGGPSLLCYKDQLKEVIMSAFEAPSWKVNGAGDHVLRSLLGSLVLYYPIDQYKCILRHPDAAALEEWISNKDYQNEEPSFGPKWHVPSNNEVMFANELLNLHFQSALDDLLRICQTKIHSDPGKEKEHLKVTLLRIDSSLQGVLSCLPDFCPSSDNGRIEDLGHISFLIAGASGSSVGSSELREKAAEIIHVACKYLLEERSDDSILLILIIRIMDALGNCGMGSLEYDEWSNHKQAWKLESAAIIEPPINFIVSSHSKGKRRPRWALIDKAYMHNTWRSSQSSYHLFRTSGNISPSDHVILLMDDLLNLCLHSYETVRV</sequence>
<protein>
    <recommendedName>
        <fullName evidence="1">Proteasome activator Blm10 middle HEAT repeats region domain-containing protein</fullName>
    </recommendedName>
</protein>
<comment type="caution">
    <text evidence="2">The sequence shown here is derived from an EMBL/GenBank/DDBJ whole genome shotgun (WGS) entry which is preliminary data.</text>
</comment>
<evidence type="ECO:0000313" key="3">
    <source>
        <dbReference type="Proteomes" id="UP000655225"/>
    </source>
</evidence>
<dbReference type="GO" id="GO:0070628">
    <property type="term" value="F:proteasome binding"/>
    <property type="evidence" value="ECO:0007669"/>
    <property type="project" value="InterPro"/>
</dbReference>
<feature type="domain" description="Proteasome activator Blm10 middle HEAT repeats region" evidence="1">
    <location>
        <begin position="240"/>
        <end position="436"/>
    </location>
</feature>
<dbReference type="OMA" id="FRISENR"/>
<organism evidence="2 3">
    <name type="scientific">Tetracentron sinense</name>
    <name type="common">Spur-leaf</name>
    <dbReference type="NCBI Taxonomy" id="13715"/>
    <lineage>
        <taxon>Eukaryota</taxon>
        <taxon>Viridiplantae</taxon>
        <taxon>Streptophyta</taxon>
        <taxon>Embryophyta</taxon>
        <taxon>Tracheophyta</taxon>
        <taxon>Spermatophyta</taxon>
        <taxon>Magnoliopsida</taxon>
        <taxon>Trochodendrales</taxon>
        <taxon>Trochodendraceae</taxon>
        <taxon>Tetracentron</taxon>
    </lineage>
</organism>
<dbReference type="PANTHER" id="PTHR32170">
    <property type="entry name" value="PROTEASOME ACTIVATOR COMPLEX SUBUNIT 4"/>
    <property type="match status" value="1"/>
</dbReference>
<dbReference type="GO" id="GO:0005829">
    <property type="term" value="C:cytosol"/>
    <property type="evidence" value="ECO:0007669"/>
    <property type="project" value="TreeGrafter"/>
</dbReference>
<dbReference type="Proteomes" id="UP000655225">
    <property type="component" value="Unassembled WGS sequence"/>
</dbReference>
<dbReference type="PANTHER" id="PTHR32170:SF3">
    <property type="entry name" value="PROTEASOME ACTIVATOR COMPLEX SUBUNIT 4"/>
    <property type="match status" value="1"/>
</dbReference>
<dbReference type="OrthoDB" id="1680420at2759"/>
<dbReference type="InterPro" id="IPR032430">
    <property type="entry name" value="Blm10_mid"/>
</dbReference>
<dbReference type="AlphaFoldDB" id="A0A834ZQA1"/>
<feature type="domain" description="Proteasome activator Blm10 middle HEAT repeats region" evidence="1">
    <location>
        <begin position="449"/>
        <end position="754"/>
    </location>
</feature>
<keyword evidence="3" id="KW-1185">Reference proteome</keyword>
<dbReference type="GO" id="GO:0016504">
    <property type="term" value="F:peptidase activator activity"/>
    <property type="evidence" value="ECO:0007669"/>
    <property type="project" value="InterPro"/>
</dbReference>